<dbReference type="EMBL" id="JAJAQI010000002">
    <property type="protein sequence ID" value="MCB4820520.1"/>
    <property type="molecule type" value="Genomic_DNA"/>
</dbReference>
<evidence type="ECO:0000313" key="3">
    <source>
        <dbReference type="EMBL" id="MCB4820520.1"/>
    </source>
</evidence>
<reference evidence="3" key="1">
    <citation type="submission" date="2021-10" db="EMBL/GenBank/DDBJ databases">
        <title>Roseicella aerolatum sp. nov., isolated from aerosols of e-waste dismantling site.</title>
        <authorList>
            <person name="Qin T."/>
        </authorList>
    </citation>
    <scope>NUCLEOTIDE SEQUENCE</scope>
    <source>
        <strain evidence="3">GB24</strain>
    </source>
</reference>
<organism evidence="3 4">
    <name type="scientific">Roseicella aerolata</name>
    <dbReference type="NCBI Taxonomy" id="2883479"/>
    <lineage>
        <taxon>Bacteria</taxon>
        <taxon>Pseudomonadati</taxon>
        <taxon>Pseudomonadota</taxon>
        <taxon>Alphaproteobacteria</taxon>
        <taxon>Acetobacterales</taxon>
        <taxon>Roseomonadaceae</taxon>
        <taxon>Roseicella</taxon>
    </lineage>
</organism>
<evidence type="ECO:0000256" key="1">
    <source>
        <dbReference type="SAM" id="MobiDB-lite"/>
    </source>
</evidence>
<comment type="caution">
    <text evidence="3">The sequence shown here is derived from an EMBL/GenBank/DDBJ whole genome shotgun (WGS) entry which is preliminary data.</text>
</comment>
<gene>
    <name evidence="3" type="ORF">LHA35_02080</name>
</gene>
<dbReference type="RefSeq" id="WP_226603845.1">
    <property type="nucleotide sequence ID" value="NZ_JAJAQI010000002.1"/>
</dbReference>
<keyword evidence="4" id="KW-1185">Reference proteome</keyword>
<feature type="region of interest" description="Disordered" evidence="1">
    <location>
        <begin position="1"/>
        <end position="30"/>
    </location>
</feature>
<dbReference type="AlphaFoldDB" id="A0A9X1ICI7"/>
<evidence type="ECO:0000256" key="2">
    <source>
        <dbReference type="SAM" id="Phobius"/>
    </source>
</evidence>
<keyword evidence="2" id="KW-1133">Transmembrane helix</keyword>
<evidence type="ECO:0000313" key="4">
    <source>
        <dbReference type="Proteomes" id="UP001139311"/>
    </source>
</evidence>
<proteinExistence type="predicted"/>
<feature type="transmembrane region" description="Helical" evidence="2">
    <location>
        <begin position="39"/>
        <end position="57"/>
    </location>
</feature>
<name>A0A9X1ICI7_9PROT</name>
<feature type="transmembrane region" description="Helical" evidence="2">
    <location>
        <begin position="63"/>
        <end position="82"/>
    </location>
</feature>
<dbReference type="Proteomes" id="UP001139311">
    <property type="component" value="Unassembled WGS sequence"/>
</dbReference>
<sequence length="83" mass="8879">MSGSTRTRHAPKPRPASRATSRPAPIRATASPLSGWRRWRWVAILVIVGLIGLPLAHAILGEVAALLGAIFLLGFLMGRWTAG</sequence>
<accession>A0A9X1ICI7</accession>
<protein>
    <submittedName>
        <fullName evidence="3">Uncharacterized protein</fullName>
    </submittedName>
</protein>
<keyword evidence="2" id="KW-0812">Transmembrane</keyword>
<feature type="compositionally biased region" description="Basic residues" evidence="1">
    <location>
        <begin position="1"/>
        <end position="12"/>
    </location>
</feature>
<keyword evidence="2" id="KW-0472">Membrane</keyword>